<dbReference type="Gene3D" id="3.50.50.60">
    <property type="entry name" value="FAD/NAD(P)-binding domain"/>
    <property type="match status" value="2"/>
</dbReference>
<dbReference type="SUPFAM" id="SSF51905">
    <property type="entry name" value="FAD/NAD(P)-binding domain"/>
    <property type="match status" value="1"/>
</dbReference>
<feature type="domain" description="FAD/NAD(P)-binding" evidence="3">
    <location>
        <begin position="3"/>
        <end position="277"/>
    </location>
</feature>
<keyword evidence="2 4" id="KW-0560">Oxidoreductase</keyword>
<dbReference type="Pfam" id="PF07992">
    <property type="entry name" value="Pyr_redox_2"/>
    <property type="match status" value="1"/>
</dbReference>
<evidence type="ECO:0000259" key="3">
    <source>
        <dbReference type="Pfam" id="PF07992"/>
    </source>
</evidence>
<accession>S0FHT1</accession>
<dbReference type="InterPro" id="IPR023753">
    <property type="entry name" value="FAD/NAD-binding_dom"/>
</dbReference>
<evidence type="ECO:0000313" key="5">
    <source>
        <dbReference type="Proteomes" id="UP000014155"/>
    </source>
</evidence>
<keyword evidence="5" id="KW-1185">Reference proteome</keyword>
<reference evidence="4 5" key="1">
    <citation type="journal article" date="2013" name="Genome Announc.">
        <title>Draft Genome Sequence of the Cellulolytic, Mesophilic, Anaerobic Bacterium Clostridium termitidis Strain CT1112 (DSM 5398).</title>
        <authorList>
            <person name="Lal S."/>
            <person name="Ramachandran U."/>
            <person name="Zhang X."/>
            <person name="Munir R."/>
            <person name="Sparling R."/>
            <person name="Levin D.B."/>
        </authorList>
    </citation>
    <scope>NUCLEOTIDE SEQUENCE [LARGE SCALE GENOMIC DNA]</scope>
    <source>
        <strain evidence="4 5">CT1112</strain>
    </source>
</reference>
<dbReference type="EMBL" id="AORV01000043">
    <property type="protein sequence ID" value="EMS71087.1"/>
    <property type="molecule type" value="Genomic_DNA"/>
</dbReference>
<keyword evidence="1" id="KW-0285">Flavoprotein</keyword>
<dbReference type="InterPro" id="IPR036188">
    <property type="entry name" value="FAD/NAD-bd_sf"/>
</dbReference>
<organism evidence="4 5">
    <name type="scientific">Ruminiclostridium cellobioparum subsp. termitidis CT1112</name>
    <dbReference type="NCBI Taxonomy" id="1195236"/>
    <lineage>
        <taxon>Bacteria</taxon>
        <taxon>Bacillati</taxon>
        <taxon>Bacillota</taxon>
        <taxon>Clostridia</taxon>
        <taxon>Eubacteriales</taxon>
        <taxon>Oscillospiraceae</taxon>
        <taxon>Ruminiclostridium</taxon>
    </lineage>
</organism>
<dbReference type="Proteomes" id="UP000014155">
    <property type="component" value="Unassembled WGS sequence"/>
</dbReference>
<comment type="caution">
    <text evidence="4">The sequence shown here is derived from an EMBL/GenBank/DDBJ whole genome shotgun (WGS) entry which is preliminary data.</text>
</comment>
<dbReference type="EC" id="1.8.1.9" evidence="4"/>
<evidence type="ECO:0000256" key="1">
    <source>
        <dbReference type="ARBA" id="ARBA00022630"/>
    </source>
</evidence>
<evidence type="ECO:0000256" key="2">
    <source>
        <dbReference type="ARBA" id="ARBA00023002"/>
    </source>
</evidence>
<proteinExistence type="predicted"/>
<dbReference type="PRINTS" id="PR00469">
    <property type="entry name" value="PNDRDTASEII"/>
</dbReference>
<dbReference type="STRING" id="1195236.CTER_3115"/>
<protein>
    <submittedName>
        <fullName evidence="4">Thioredoxin reductase</fullName>
        <ecNumber evidence="4">1.8.1.9</ecNumber>
    </submittedName>
</protein>
<dbReference type="PATRIC" id="fig|1195236.3.peg.3340"/>
<dbReference type="PRINTS" id="PR00368">
    <property type="entry name" value="FADPNR"/>
</dbReference>
<evidence type="ECO:0000313" key="4">
    <source>
        <dbReference type="EMBL" id="EMS71087.1"/>
    </source>
</evidence>
<dbReference type="eggNOG" id="COG0492">
    <property type="taxonomic scope" value="Bacteria"/>
</dbReference>
<dbReference type="RefSeq" id="WP_004627095.1">
    <property type="nucleotide sequence ID" value="NZ_AORV01000043.1"/>
</dbReference>
<dbReference type="InterPro" id="IPR050097">
    <property type="entry name" value="Ferredoxin-NADP_redctase_2"/>
</dbReference>
<dbReference type="PANTHER" id="PTHR48105">
    <property type="entry name" value="THIOREDOXIN REDUCTASE 1-RELATED-RELATED"/>
    <property type="match status" value="1"/>
</dbReference>
<dbReference type="AlphaFoldDB" id="S0FHT1"/>
<gene>
    <name evidence="4" type="ORF">CTER_3115</name>
</gene>
<name>S0FHT1_RUMCE</name>
<sequence>MIYDVIIVGKGPAGLSAALYTVRANLKTLVIGKNSSELLKAHKIENYFGFTEAISGSELLKAGELQAKRLGADIAEEEVLGVNQSEDFEVITTEKSYTGKTVLLATGQPQKKLNLEGLKELEGIGVSYCTTCDGFFYRNLKVGVLGHKDFAAHEAEELKPFTSNITIYTNGRELEYSGDYSSLHEKFNIVDKTILKLEGKDYLERIHFSDGTAENLDGIFIANDSASSADFARKLGVITEGASITVDKDQKTNITGLFAAGDCTGGFKQVSTAVGQGAMAARKIIELVREKNARTEAK</sequence>
<dbReference type="GO" id="GO:0004791">
    <property type="term" value="F:thioredoxin-disulfide reductase (NADPH) activity"/>
    <property type="evidence" value="ECO:0007669"/>
    <property type="project" value="UniProtKB-EC"/>
</dbReference>